<evidence type="ECO:0000256" key="2">
    <source>
        <dbReference type="SAM" id="Phobius"/>
    </source>
</evidence>
<feature type="compositionally biased region" description="Polar residues" evidence="1">
    <location>
        <begin position="366"/>
        <end position="376"/>
    </location>
</feature>
<protein>
    <recommendedName>
        <fullName evidence="6">Mid2 domain-containing protein</fullName>
    </recommendedName>
</protein>
<feature type="transmembrane region" description="Helical" evidence="2">
    <location>
        <begin position="260"/>
        <end position="285"/>
    </location>
</feature>
<evidence type="ECO:0000256" key="1">
    <source>
        <dbReference type="SAM" id="MobiDB-lite"/>
    </source>
</evidence>
<dbReference type="PANTHER" id="PTHR37487">
    <property type="entry name" value="CHROMOSOME 1, WHOLE GENOME SHOTGUN SEQUENCE"/>
    <property type="match status" value="1"/>
</dbReference>
<keyword evidence="2" id="KW-1133">Transmembrane helix</keyword>
<dbReference type="EMBL" id="KV425551">
    <property type="protein sequence ID" value="KZT30670.1"/>
    <property type="molecule type" value="Genomic_DNA"/>
</dbReference>
<dbReference type="PANTHER" id="PTHR37487:SF3">
    <property type="entry name" value="CLEAVAGE_POLYADENYLATION SPECIFICITY FACTOR A SUBUNIT N-TERMINAL DOMAIN-CONTAINING PROTEIN"/>
    <property type="match status" value="1"/>
</dbReference>
<sequence>MRLRPVVFSLVVSLFPVAAQAFSFSFGTPTQCDDLNLSWTGGTAPFQLTFIPVFGTPRNISIPSSAFSNDQGSFKTQLPFASGHKIVVVMSDATGFGTGGVSDLVTIGQSVGNSNCNTTDPGVNFEFELNAALQQCRPYTFSDYTGAVQPVTIAGIIPGGNVFYLQPPSGPTSFQWTADVAAGTSIIFVMTDSKGRQGGSSDVESVGISDDTSCIPSTAPSSTSNAPSATSSSTAASSASSSSTAPAASQSSDSGSSVSAATIAGAVIGGLIAVAVVVTLLLFCLKNRGSRWPYAHRDSHRLESVDLATDPVSHRVSPYPYTPSTINTPYGAAYSETGLLDAPGQTPAHPFPPMPYEPPPLDPSDASGTAQPQTPHTLGGTSGERSRQQSHQSMGSSSAGRRKAGMAGISSYQTPSRFILHNDMEEIMPDENGVVELPPQYSEARKPIPGLTPPQSSEQI</sequence>
<dbReference type="STRING" id="1314782.A0A165W4R2"/>
<evidence type="ECO:0008006" key="6">
    <source>
        <dbReference type="Google" id="ProtNLM"/>
    </source>
</evidence>
<evidence type="ECO:0000313" key="5">
    <source>
        <dbReference type="Proteomes" id="UP000076761"/>
    </source>
</evidence>
<dbReference type="OrthoDB" id="2591431at2759"/>
<feature type="chain" id="PRO_5007868331" description="Mid2 domain-containing protein" evidence="3">
    <location>
        <begin position="22"/>
        <end position="460"/>
    </location>
</feature>
<accession>A0A165W4R2</accession>
<dbReference type="Proteomes" id="UP000076761">
    <property type="component" value="Unassembled WGS sequence"/>
</dbReference>
<keyword evidence="3" id="KW-0732">Signal</keyword>
<feature type="region of interest" description="Disordered" evidence="1">
    <location>
        <begin position="195"/>
        <end position="256"/>
    </location>
</feature>
<keyword evidence="2" id="KW-0472">Membrane</keyword>
<dbReference type="AlphaFoldDB" id="A0A165W4R2"/>
<evidence type="ECO:0000313" key="4">
    <source>
        <dbReference type="EMBL" id="KZT30670.1"/>
    </source>
</evidence>
<gene>
    <name evidence="4" type="ORF">NEOLEDRAFT_1082904</name>
</gene>
<feature type="compositionally biased region" description="Polar residues" evidence="1">
    <location>
        <begin position="389"/>
        <end position="399"/>
    </location>
</feature>
<feature type="compositionally biased region" description="Low complexity" evidence="1">
    <location>
        <begin position="216"/>
        <end position="256"/>
    </location>
</feature>
<reference evidence="4 5" key="1">
    <citation type="journal article" date="2016" name="Mol. Biol. Evol.">
        <title>Comparative Genomics of Early-Diverging Mushroom-Forming Fungi Provides Insights into the Origins of Lignocellulose Decay Capabilities.</title>
        <authorList>
            <person name="Nagy L.G."/>
            <person name="Riley R."/>
            <person name="Tritt A."/>
            <person name="Adam C."/>
            <person name="Daum C."/>
            <person name="Floudas D."/>
            <person name="Sun H."/>
            <person name="Yadav J.S."/>
            <person name="Pangilinan J."/>
            <person name="Larsson K.H."/>
            <person name="Matsuura K."/>
            <person name="Barry K."/>
            <person name="Labutti K."/>
            <person name="Kuo R."/>
            <person name="Ohm R.A."/>
            <person name="Bhattacharya S.S."/>
            <person name="Shirouzu T."/>
            <person name="Yoshinaga Y."/>
            <person name="Martin F.M."/>
            <person name="Grigoriev I.V."/>
            <person name="Hibbett D.S."/>
        </authorList>
    </citation>
    <scope>NUCLEOTIDE SEQUENCE [LARGE SCALE GENOMIC DNA]</scope>
    <source>
        <strain evidence="4 5">HHB14362 ss-1</strain>
    </source>
</reference>
<dbReference type="InParanoid" id="A0A165W4R2"/>
<feature type="region of interest" description="Disordered" evidence="1">
    <location>
        <begin position="429"/>
        <end position="460"/>
    </location>
</feature>
<keyword evidence="2" id="KW-0812">Transmembrane</keyword>
<keyword evidence="5" id="KW-1185">Reference proteome</keyword>
<feature type="signal peptide" evidence="3">
    <location>
        <begin position="1"/>
        <end position="21"/>
    </location>
</feature>
<organism evidence="4 5">
    <name type="scientific">Neolentinus lepideus HHB14362 ss-1</name>
    <dbReference type="NCBI Taxonomy" id="1314782"/>
    <lineage>
        <taxon>Eukaryota</taxon>
        <taxon>Fungi</taxon>
        <taxon>Dikarya</taxon>
        <taxon>Basidiomycota</taxon>
        <taxon>Agaricomycotina</taxon>
        <taxon>Agaricomycetes</taxon>
        <taxon>Gloeophyllales</taxon>
        <taxon>Gloeophyllaceae</taxon>
        <taxon>Neolentinus</taxon>
    </lineage>
</organism>
<feature type="region of interest" description="Disordered" evidence="1">
    <location>
        <begin position="335"/>
        <end position="415"/>
    </location>
</feature>
<evidence type="ECO:0000256" key="3">
    <source>
        <dbReference type="SAM" id="SignalP"/>
    </source>
</evidence>
<proteinExistence type="predicted"/>
<name>A0A165W4R2_9AGAM</name>
<feature type="compositionally biased region" description="Pro residues" evidence="1">
    <location>
        <begin position="349"/>
        <end position="362"/>
    </location>
</feature>